<dbReference type="RefSeq" id="WP_284371895.1">
    <property type="nucleotide sequence ID" value="NZ_BSNJ01000004.1"/>
</dbReference>
<gene>
    <name evidence="2" type="ORF">GCM10007854_18450</name>
</gene>
<organism evidence="2 3">
    <name type="scientific">Algimonas porphyrae</name>
    <dbReference type="NCBI Taxonomy" id="1128113"/>
    <lineage>
        <taxon>Bacteria</taxon>
        <taxon>Pseudomonadati</taxon>
        <taxon>Pseudomonadota</taxon>
        <taxon>Alphaproteobacteria</taxon>
        <taxon>Maricaulales</taxon>
        <taxon>Robiginitomaculaceae</taxon>
        <taxon>Algimonas</taxon>
    </lineage>
</organism>
<reference evidence="2" key="1">
    <citation type="journal article" date="2014" name="Int. J. Syst. Evol. Microbiol.">
        <title>Complete genome of a new Firmicutes species belonging to the dominant human colonic microbiota ('Ruminococcus bicirculans') reveals two chromosomes and a selective capacity to utilize plant glucans.</title>
        <authorList>
            <consortium name="NISC Comparative Sequencing Program"/>
            <person name="Wegmann U."/>
            <person name="Louis P."/>
            <person name="Goesmann A."/>
            <person name="Henrissat B."/>
            <person name="Duncan S.H."/>
            <person name="Flint H.J."/>
        </authorList>
    </citation>
    <scope>NUCLEOTIDE SEQUENCE</scope>
    <source>
        <strain evidence="2">NBRC 108216</strain>
    </source>
</reference>
<keyword evidence="3" id="KW-1185">Reference proteome</keyword>
<accession>A0ABQ5V1H4</accession>
<dbReference type="EMBL" id="BSNJ01000004">
    <property type="protein sequence ID" value="GLQ20890.1"/>
    <property type="molecule type" value="Genomic_DNA"/>
</dbReference>
<protein>
    <submittedName>
        <fullName evidence="2">Uncharacterized protein</fullName>
    </submittedName>
</protein>
<evidence type="ECO:0000313" key="3">
    <source>
        <dbReference type="Proteomes" id="UP001161390"/>
    </source>
</evidence>
<sequence>MTARRHLIFPALISILWFALATPVWAGEVTREPGKTFEWTATECLRPARPFIAANHPQRQTLMQDYALKVAYYLDCLKQEAQRDFDRSQMEMQQAIQKTLQKETDRLNDEVLRLAKDR</sequence>
<proteinExistence type="predicted"/>
<evidence type="ECO:0000256" key="1">
    <source>
        <dbReference type="SAM" id="SignalP"/>
    </source>
</evidence>
<reference evidence="2" key="2">
    <citation type="submission" date="2023-01" db="EMBL/GenBank/DDBJ databases">
        <title>Draft genome sequence of Algimonas porphyrae strain NBRC 108216.</title>
        <authorList>
            <person name="Sun Q."/>
            <person name="Mori K."/>
        </authorList>
    </citation>
    <scope>NUCLEOTIDE SEQUENCE</scope>
    <source>
        <strain evidence="2">NBRC 108216</strain>
    </source>
</reference>
<feature type="signal peptide" evidence="1">
    <location>
        <begin position="1"/>
        <end position="26"/>
    </location>
</feature>
<evidence type="ECO:0000313" key="2">
    <source>
        <dbReference type="EMBL" id="GLQ20890.1"/>
    </source>
</evidence>
<keyword evidence="1" id="KW-0732">Signal</keyword>
<comment type="caution">
    <text evidence="2">The sequence shown here is derived from an EMBL/GenBank/DDBJ whole genome shotgun (WGS) entry which is preliminary data.</text>
</comment>
<dbReference type="Proteomes" id="UP001161390">
    <property type="component" value="Unassembled WGS sequence"/>
</dbReference>
<feature type="chain" id="PRO_5046102379" evidence="1">
    <location>
        <begin position="27"/>
        <end position="118"/>
    </location>
</feature>
<name>A0ABQ5V1H4_9PROT</name>